<feature type="transmembrane region" description="Helical" evidence="1">
    <location>
        <begin position="48"/>
        <end position="68"/>
    </location>
</feature>
<gene>
    <name evidence="2" type="ORF">B0T11DRAFT_46864</name>
</gene>
<evidence type="ECO:0000256" key="1">
    <source>
        <dbReference type="SAM" id="Phobius"/>
    </source>
</evidence>
<dbReference type="EMBL" id="JAGPXD010000002">
    <property type="protein sequence ID" value="KAH7366744.1"/>
    <property type="molecule type" value="Genomic_DNA"/>
</dbReference>
<evidence type="ECO:0000313" key="2">
    <source>
        <dbReference type="EMBL" id="KAH7366744.1"/>
    </source>
</evidence>
<sequence>MNMTAPTGSGFNSPFRKFPFAPLASALLLVRGIPLQSNTAASVCVLRFPSWSVCVFCIQILVHLFFFIHHTCRRAPPVLESDPIS</sequence>
<name>A0A8K0TNR2_9PEZI</name>
<reference evidence="2" key="1">
    <citation type="journal article" date="2021" name="Nat. Commun.">
        <title>Genetic determinants of endophytism in the Arabidopsis root mycobiome.</title>
        <authorList>
            <person name="Mesny F."/>
            <person name="Miyauchi S."/>
            <person name="Thiergart T."/>
            <person name="Pickel B."/>
            <person name="Atanasova L."/>
            <person name="Karlsson M."/>
            <person name="Huettel B."/>
            <person name="Barry K.W."/>
            <person name="Haridas S."/>
            <person name="Chen C."/>
            <person name="Bauer D."/>
            <person name="Andreopoulos W."/>
            <person name="Pangilinan J."/>
            <person name="LaButti K."/>
            <person name="Riley R."/>
            <person name="Lipzen A."/>
            <person name="Clum A."/>
            <person name="Drula E."/>
            <person name="Henrissat B."/>
            <person name="Kohler A."/>
            <person name="Grigoriev I.V."/>
            <person name="Martin F.M."/>
            <person name="Hacquard S."/>
        </authorList>
    </citation>
    <scope>NUCLEOTIDE SEQUENCE</scope>
    <source>
        <strain evidence="2">MPI-CAGE-AT-0016</strain>
    </source>
</reference>
<protein>
    <submittedName>
        <fullName evidence="2">Uncharacterized protein</fullName>
    </submittedName>
</protein>
<proteinExistence type="predicted"/>
<keyword evidence="1" id="KW-0812">Transmembrane</keyword>
<organism evidence="2 3">
    <name type="scientific">Plectosphaerella cucumerina</name>
    <dbReference type="NCBI Taxonomy" id="40658"/>
    <lineage>
        <taxon>Eukaryota</taxon>
        <taxon>Fungi</taxon>
        <taxon>Dikarya</taxon>
        <taxon>Ascomycota</taxon>
        <taxon>Pezizomycotina</taxon>
        <taxon>Sordariomycetes</taxon>
        <taxon>Hypocreomycetidae</taxon>
        <taxon>Glomerellales</taxon>
        <taxon>Plectosphaerellaceae</taxon>
        <taxon>Plectosphaerella</taxon>
    </lineage>
</organism>
<keyword evidence="1" id="KW-0472">Membrane</keyword>
<dbReference type="Proteomes" id="UP000813385">
    <property type="component" value="Unassembled WGS sequence"/>
</dbReference>
<comment type="caution">
    <text evidence="2">The sequence shown here is derived from an EMBL/GenBank/DDBJ whole genome shotgun (WGS) entry which is preliminary data.</text>
</comment>
<accession>A0A8K0TNR2</accession>
<keyword evidence="1" id="KW-1133">Transmembrane helix</keyword>
<evidence type="ECO:0000313" key="3">
    <source>
        <dbReference type="Proteomes" id="UP000813385"/>
    </source>
</evidence>
<keyword evidence="3" id="KW-1185">Reference proteome</keyword>
<dbReference type="AlphaFoldDB" id="A0A8K0TNR2"/>